<reference evidence="1" key="1">
    <citation type="submission" date="2022-10" db="EMBL/GenBank/DDBJ databases">
        <authorList>
            <person name="Chen Y."/>
            <person name="Dougan E. K."/>
            <person name="Chan C."/>
            <person name="Rhodes N."/>
            <person name="Thang M."/>
        </authorList>
    </citation>
    <scope>NUCLEOTIDE SEQUENCE</scope>
</reference>
<keyword evidence="3" id="KW-1185">Reference proteome</keyword>
<gene>
    <name evidence="1" type="ORF">C1SCF055_LOCUS1466</name>
</gene>
<reference evidence="2" key="2">
    <citation type="submission" date="2024-04" db="EMBL/GenBank/DDBJ databases">
        <authorList>
            <person name="Chen Y."/>
            <person name="Shah S."/>
            <person name="Dougan E. K."/>
            <person name="Thang M."/>
            <person name="Chan C."/>
        </authorList>
    </citation>
    <scope>NUCLEOTIDE SEQUENCE [LARGE SCALE GENOMIC DNA]</scope>
</reference>
<comment type="caution">
    <text evidence="1">The sequence shown here is derived from an EMBL/GenBank/DDBJ whole genome shotgun (WGS) entry which is preliminary data.</text>
</comment>
<accession>A0A9P1BGF8</accession>
<dbReference type="AlphaFoldDB" id="A0A9P1BGF8"/>
<evidence type="ECO:0000313" key="2">
    <source>
        <dbReference type="EMBL" id="CAL1126307.1"/>
    </source>
</evidence>
<dbReference type="EMBL" id="CAMXCT020000043">
    <property type="protein sequence ID" value="CAL1126307.1"/>
    <property type="molecule type" value="Genomic_DNA"/>
</dbReference>
<dbReference type="EMBL" id="CAMXCT030000043">
    <property type="protein sequence ID" value="CAL4760244.1"/>
    <property type="molecule type" value="Genomic_DNA"/>
</dbReference>
<name>A0A9P1BGF8_9DINO</name>
<sequence length="139" mass="16323">MTPDWQEPHDAGFFDALDLREVTQFHLIIFNFEAYQDIYRTIADDAINMIDDGNIEEEHRLQTFITIHFFDTADLVDTIGGLQRGLAQLRQDHDDLLRRFEENREFTGRIMEWIASRDPVMAGPFNLLLRPEDLAPERT</sequence>
<proteinExistence type="predicted"/>
<dbReference type="Proteomes" id="UP001152797">
    <property type="component" value="Unassembled WGS sequence"/>
</dbReference>
<evidence type="ECO:0000313" key="3">
    <source>
        <dbReference type="Proteomes" id="UP001152797"/>
    </source>
</evidence>
<protein>
    <submittedName>
        <fullName evidence="1">Uncharacterized protein</fullName>
    </submittedName>
</protein>
<organism evidence="1">
    <name type="scientific">Cladocopium goreaui</name>
    <dbReference type="NCBI Taxonomy" id="2562237"/>
    <lineage>
        <taxon>Eukaryota</taxon>
        <taxon>Sar</taxon>
        <taxon>Alveolata</taxon>
        <taxon>Dinophyceae</taxon>
        <taxon>Suessiales</taxon>
        <taxon>Symbiodiniaceae</taxon>
        <taxon>Cladocopium</taxon>
    </lineage>
</organism>
<dbReference type="EMBL" id="CAMXCT010000043">
    <property type="protein sequence ID" value="CAI3972932.1"/>
    <property type="molecule type" value="Genomic_DNA"/>
</dbReference>
<evidence type="ECO:0000313" key="1">
    <source>
        <dbReference type="EMBL" id="CAI3972932.1"/>
    </source>
</evidence>